<evidence type="ECO:0000313" key="3">
    <source>
        <dbReference type="Proteomes" id="UP000013117"/>
    </source>
</evidence>
<comment type="caution">
    <text evidence="2">The sequence shown here is derived from an EMBL/GenBank/DDBJ whole genome shotgun (WGS) entry which is preliminary data.</text>
</comment>
<dbReference type="PATRIC" id="fig|1120926.3.peg.2239"/>
<protein>
    <submittedName>
        <fullName evidence="2">Uncharacterized protein</fullName>
    </submittedName>
</protein>
<dbReference type="RefSeq" id="WP_004863582.1">
    <property type="nucleotide sequence ID" value="NZ_ASYY01000087.1"/>
</dbReference>
<organism evidence="2 3">
    <name type="scientific">Acinetobacter gerneri DSM 14967 = CIP 107464 = MTCC 9824</name>
    <dbReference type="NCBI Taxonomy" id="1120926"/>
    <lineage>
        <taxon>Bacteria</taxon>
        <taxon>Pseudomonadati</taxon>
        <taxon>Pseudomonadota</taxon>
        <taxon>Gammaproteobacteria</taxon>
        <taxon>Moraxellales</taxon>
        <taxon>Moraxellaceae</taxon>
        <taxon>Acinetobacter</taxon>
    </lineage>
</organism>
<dbReference type="STRING" id="202952.GCA_000747725_02294"/>
<dbReference type="Proteomes" id="UP000013117">
    <property type="component" value="Unassembled WGS sequence"/>
</dbReference>
<dbReference type="OrthoDB" id="6707712at2"/>
<keyword evidence="3" id="KW-1185">Reference proteome</keyword>
<dbReference type="eggNOG" id="ENOG5031RRD">
    <property type="taxonomic scope" value="Bacteria"/>
</dbReference>
<dbReference type="GeneID" id="84209651"/>
<accession>N8ZNF5</accession>
<feature type="transmembrane region" description="Helical" evidence="1">
    <location>
        <begin position="63"/>
        <end position="82"/>
    </location>
</feature>
<evidence type="ECO:0000313" key="2">
    <source>
        <dbReference type="EMBL" id="ENV33293.1"/>
    </source>
</evidence>
<gene>
    <name evidence="2" type="ORF">F960_02320</name>
</gene>
<dbReference type="EMBL" id="APPN01000069">
    <property type="protein sequence ID" value="ENV33293.1"/>
    <property type="molecule type" value="Genomic_DNA"/>
</dbReference>
<dbReference type="AlphaFoldDB" id="N8ZNF5"/>
<name>N8ZNF5_9GAMM</name>
<keyword evidence="1" id="KW-0472">Membrane</keyword>
<keyword evidence="1" id="KW-0812">Transmembrane</keyword>
<dbReference type="HOGENOM" id="CLU_1954813_0_0_6"/>
<proteinExistence type="predicted"/>
<evidence type="ECO:0000256" key="1">
    <source>
        <dbReference type="SAM" id="Phobius"/>
    </source>
</evidence>
<sequence length="133" mass="14942">MSRICCPMCGSDEIETIQQEASFTPPPNSTFPKPPMHNLMQYVVNYAAMGASGVRLIRGQKPVIYVIGALVGGAIGCAACFLNHMQEQIAEPTLKESSRPHTLYECLECEYRFAMKFEQGEQRFNAQQHSYFK</sequence>
<keyword evidence="1" id="KW-1133">Transmembrane helix</keyword>
<reference evidence="2 3" key="1">
    <citation type="submission" date="2013-02" db="EMBL/GenBank/DDBJ databases">
        <title>The Genome Sequence of Acinetobacter gerneri CIP 107464.</title>
        <authorList>
            <consortium name="The Broad Institute Genome Sequencing Platform"/>
            <consortium name="The Broad Institute Genome Sequencing Center for Infectious Disease"/>
            <person name="Cerqueira G."/>
            <person name="Feldgarden M."/>
            <person name="Courvalin P."/>
            <person name="Perichon B."/>
            <person name="Grillot-Courvalin C."/>
            <person name="Clermont D."/>
            <person name="Rocha E."/>
            <person name="Yoon E.-J."/>
            <person name="Nemec A."/>
            <person name="Walker B."/>
            <person name="Young S.K."/>
            <person name="Zeng Q."/>
            <person name="Gargeya S."/>
            <person name="Fitzgerald M."/>
            <person name="Haas B."/>
            <person name="Abouelleil A."/>
            <person name="Alvarado L."/>
            <person name="Arachchi H.M."/>
            <person name="Berlin A.M."/>
            <person name="Chapman S.B."/>
            <person name="Dewar J."/>
            <person name="Goldberg J."/>
            <person name="Griggs A."/>
            <person name="Gujja S."/>
            <person name="Hansen M."/>
            <person name="Howarth C."/>
            <person name="Imamovic A."/>
            <person name="Larimer J."/>
            <person name="McCowan C."/>
            <person name="Murphy C."/>
            <person name="Neiman D."/>
            <person name="Pearson M."/>
            <person name="Priest M."/>
            <person name="Roberts A."/>
            <person name="Saif S."/>
            <person name="Shea T."/>
            <person name="Sisk P."/>
            <person name="Sykes S."/>
            <person name="Wortman J."/>
            <person name="Nusbaum C."/>
            <person name="Birren B."/>
        </authorList>
    </citation>
    <scope>NUCLEOTIDE SEQUENCE [LARGE SCALE GENOMIC DNA]</scope>
    <source>
        <strain evidence="2 3">CIP 107464</strain>
    </source>
</reference>